<dbReference type="PANTHER" id="PTHR11863">
    <property type="entry name" value="STEROL DESATURASE"/>
    <property type="match status" value="1"/>
</dbReference>
<evidence type="ECO:0000256" key="3">
    <source>
        <dbReference type="ARBA" id="ARBA00022692"/>
    </source>
</evidence>
<keyword evidence="9" id="KW-1185">Reference proteome</keyword>
<reference evidence="8 9" key="1">
    <citation type="journal article" date="2013" name="BMC Genomics">
        <title>The miniature genome of a carnivorous plant Genlisea aurea contains a low number of genes and short non-coding sequences.</title>
        <authorList>
            <person name="Leushkin E.V."/>
            <person name="Sutormin R.A."/>
            <person name="Nabieva E.R."/>
            <person name="Penin A.A."/>
            <person name="Kondrashov A.S."/>
            <person name="Logacheva M.D."/>
        </authorList>
    </citation>
    <scope>NUCLEOTIDE SEQUENCE [LARGE SCALE GENOMIC DNA]</scope>
</reference>
<evidence type="ECO:0000256" key="2">
    <source>
        <dbReference type="ARBA" id="ARBA00009324"/>
    </source>
</evidence>
<dbReference type="GO" id="GO:0016020">
    <property type="term" value="C:membrane"/>
    <property type="evidence" value="ECO:0007669"/>
    <property type="project" value="UniProtKB-SubCell"/>
</dbReference>
<proteinExistence type="inferred from homology"/>
<comment type="caution">
    <text evidence="8">The sequence shown here is derived from an EMBL/GenBank/DDBJ whole genome shotgun (WGS) entry which is preliminary data.</text>
</comment>
<evidence type="ECO:0000256" key="4">
    <source>
        <dbReference type="ARBA" id="ARBA00022989"/>
    </source>
</evidence>
<evidence type="ECO:0000256" key="6">
    <source>
        <dbReference type="SAM" id="Phobius"/>
    </source>
</evidence>
<organism evidence="8 9">
    <name type="scientific">Genlisea aurea</name>
    <dbReference type="NCBI Taxonomy" id="192259"/>
    <lineage>
        <taxon>Eukaryota</taxon>
        <taxon>Viridiplantae</taxon>
        <taxon>Streptophyta</taxon>
        <taxon>Embryophyta</taxon>
        <taxon>Tracheophyta</taxon>
        <taxon>Spermatophyta</taxon>
        <taxon>Magnoliopsida</taxon>
        <taxon>eudicotyledons</taxon>
        <taxon>Gunneridae</taxon>
        <taxon>Pentapetalae</taxon>
        <taxon>asterids</taxon>
        <taxon>lamiids</taxon>
        <taxon>Lamiales</taxon>
        <taxon>Lentibulariaceae</taxon>
        <taxon>Genlisea</taxon>
    </lineage>
</organism>
<accession>S8DQ01</accession>
<dbReference type="GO" id="GO:0008610">
    <property type="term" value="P:lipid biosynthetic process"/>
    <property type="evidence" value="ECO:0007669"/>
    <property type="project" value="InterPro"/>
</dbReference>
<dbReference type="InterPro" id="IPR050307">
    <property type="entry name" value="Sterol_Desaturase_Related"/>
</dbReference>
<dbReference type="GO" id="GO:0016491">
    <property type="term" value="F:oxidoreductase activity"/>
    <property type="evidence" value="ECO:0007669"/>
    <property type="project" value="InterPro"/>
</dbReference>
<comment type="similarity">
    <text evidence="2">Belongs to the sterol desaturase family.</text>
</comment>
<dbReference type="AlphaFoldDB" id="S8DQ01"/>
<keyword evidence="5 6" id="KW-0472">Membrane</keyword>
<evidence type="ECO:0000256" key="5">
    <source>
        <dbReference type="ARBA" id="ARBA00023136"/>
    </source>
</evidence>
<evidence type="ECO:0000256" key="1">
    <source>
        <dbReference type="ARBA" id="ARBA00004370"/>
    </source>
</evidence>
<comment type="subcellular location">
    <subcellularLocation>
        <location evidence="1">Membrane</location>
    </subcellularLocation>
</comment>
<feature type="non-terminal residue" evidence="8">
    <location>
        <position position="1"/>
    </location>
</feature>
<gene>
    <name evidence="8" type="ORF">M569_09590</name>
</gene>
<keyword evidence="3 6" id="KW-0812">Transmembrane</keyword>
<dbReference type="InterPro" id="IPR006694">
    <property type="entry name" value="Fatty_acid_hydroxylase"/>
</dbReference>
<evidence type="ECO:0000313" key="9">
    <source>
        <dbReference type="Proteomes" id="UP000015453"/>
    </source>
</evidence>
<evidence type="ECO:0000259" key="7">
    <source>
        <dbReference type="Pfam" id="PF04116"/>
    </source>
</evidence>
<dbReference type="EMBL" id="AUSU01004376">
    <property type="protein sequence ID" value="EPS65188.1"/>
    <property type="molecule type" value="Genomic_DNA"/>
</dbReference>
<dbReference type="OrthoDB" id="1658724at2759"/>
<feature type="non-terminal residue" evidence="8">
    <location>
        <position position="223"/>
    </location>
</feature>
<name>S8DQ01_9LAMI</name>
<dbReference type="GO" id="GO:0005506">
    <property type="term" value="F:iron ion binding"/>
    <property type="evidence" value="ECO:0007669"/>
    <property type="project" value="InterPro"/>
</dbReference>
<evidence type="ECO:0000313" key="8">
    <source>
        <dbReference type="EMBL" id="EPS65188.1"/>
    </source>
</evidence>
<feature type="domain" description="Fatty acid hydroxylase" evidence="7">
    <location>
        <begin position="109"/>
        <end position="218"/>
    </location>
</feature>
<feature type="transmembrane region" description="Helical" evidence="6">
    <location>
        <begin position="159"/>
        <end position="184"/>
    </location>
</feature>
<protein>
    <recommendedName>
        <fullName evidence="7">Fatty acid hydroxylase domain-containing protein</fullName>
    </recommendedName>
</protein>
<keyword evidence="4 6" id="KW-1133">Transmembrane helix</keyword>
<dbReference type="Proteomes" id="UP000015453">
    <property type="component" value="Unassembled WGS sequence"/>
</dbReference>
<dbReference type="Pfam" id="PF04116">
    <property type="entry name" value="FA_hydroxylase"/>
    <property type="match status" value="1"/>
</dbReference>
<sequence length="223" mass="25363">FQIVLYGLLLARAIYSFHQDCCWGLHVFLLCMLRLLMHQLWSAYSNTLFLTHNRLILKKGVGFRQIDQELHWDNFILLQAIVTSVVLHAFPPAETVPTWEKNGVLSALVLHAALSEPLFYAIHKRFHGNQLFTNYHFLHHSSPVPQPFTAGHASFLEQLGLTVVMGIPLAVSFLIGGGSIGLLYCYVLGFDSLRCLGHSNVEIVPHRLFEAFPFMRYILYTPT</sequence>